<reference evidence="2" key="1">
    <citation type="submission" date="2020-06" db="EMBL/GenBank/DDBJ databases">
        <authorList>
            <person name="Li T."/>
            <person name="Hu X."/>
            <person name="Zhang T."/>
            <person name="Song X."/>
            <person name="Zhang H."/>
            <person name="Dai N."/>
            <person name="Sheng W."/>
            <person name="Hou X."/>
            <person name="Wei L."/>
        </authorList>
    </citation>
    <scope>NUCLEOTIDE SEQUENCE</scope>
    <source>
        <strain evidence="2">3651</strain>
        <tissue evidence="2">Leaf</tissue>
    </source>
</reference>
<keyword evidence="3" id="KW-1185">Reference proteome</keyword>
<dbReference type="Proteomes" id="UP001293254">
    <property type="component" value="Unassembled WGS sequence"/>
</dbReference>
<dbReference type="AlphaFoldDB" id="A0AAE1Y747"/>
<evidence type="ECO:0000313" key="2">
    <source>
        <dbReference type="EMBL" id="KAK4424930.1"/>
    </source>
</evidence>
<proteinExistence type="predicted"/>
<protein>
    <submittedName>
        <fullName evidence="2">Uncharacterized protein</fullName>
    </submittedName>
</protein>
<feature type="region of interest" description="Disordered" evidence="1">
    <location>
        <begin position="145"/>
        <end position="189"/>
    </location>
</feature>
<comment type="caution">
    <text evidence="2">The sequence shown here is derived from an EMBL/GenBank/DDBJ whole genome shotgun (WGS) entry which is preliminary data.</text>
</comment>
<accession>A0AAE1Y747</accession>
<organism evidence="2 3">
    <name type="scientific">Sesamum alatum</name>
    <dbReference type="NCBI Taxonomy" id="300844"/>
    <lineage>
        <taxon>Eukaryota</taxon>
        <taxon>Viridiplantae</taxon>
        <taxon>Streptophyta</taxon>
        <taxon>Embryophyta</taxon>
        <taxon>Tracheophyta</taxon>
        <taxon>Spermatophyta</taxon>
        <taxon>Magnoliopsida</taxon>
        <taxon>eudicotyledons</taxon>
        <taxon>Gunneridae</taxon>
        <taxon>Pentapetalae</taxon>
        <taxon>asterids</taxon>
        <taxon>lamiids</taxon>
        <taxon>Lamiales</taxon>
        <taxon>Pedaliaceae</taxon>
        <taxon>Sesamum</taxon>
    </lineage>
</organism>
<dbReference type="EMBL" id="JACGWO010000006">
    <property type="protein sequence ID" value="KAK4424930.1"/>
    <property type="molecule type" value="Genomic_DNA"/>
</dbReference>
<gene>
    <name evidence="2" type="ORF">Salat_1686600</name>
</gene>
<evidence type="ECO:0000256" key="1">
    <source>
        <dbReference type="SAM" id="MobiDB-lite"/>
    </source>
</evidence>
<name>A0AAE1Y747_9LAMI</name>
<sequence>MAAADVDDQPPSKDLSTSPFMLGRSANYSPFGAPFAGGLFSLHAGLFTISTILKCWAFASFCTWIFLCDVLKGLTHQPIPKPPCTAAIAHRQEHVEHFVDSAMAYPGMVQPLVHDVCSPTVNALAPPLADSVLPPQSELLIGSPCGAPPPATQAHSRIHSTDPPSTKVPSQDCPESSPPRVIDHGASALPPPHLVDKAKSVFISNSFEALNEVSISRVHGS</sequence>
<evidence type="ECO:0000313" key="3">
    <source>
        <dbReference type="Proteomes" id="UP001293254"/>
    </source>
</evidence>
<reference evidence="2" key="2">
    <citation type="journal article" date="2024" name="Plant">
        <title>Genomic evolution and insights into agronomic trait innovations of Sesamum species.</title>
        <authorList>
            <person name="Miao H."/>
            <person name="Wang L."/>
            <person name="Qu L."/>
            <person name="Liu H."/>
            <person name="Sun Y."/>
            <person name="Le M."/>
            <person name="Wang Q."/>
            <person name="Wei S."/>
            <person name="Zheng Y."/>
            <person name="Lin W."/>
            <person name="Duan Y."/>
            <person name="Cao H."/>
            <person name="Xiong S."/>
            <person name="Wang X."/>
            <person name="Wei L."/>
            <person name="Li C."/>
            <person name="Ma Q."/>
            <person name="Ju M."/>
            <person name="Zhao R."/>
            <person name="Li G."/>
            <person name="Mu C."/>
            <person name="Tian Q."/>
            <person name="Mei H."/>
            <person name="Zhang T."/>
            <person name="Gao T."/>
            <person name="Zhang H."/>
        </authorList>
    </citation>
    <scope>NUCLEOTIDE SEQUENCE</scope>
    <source>
        <strain evidence="2">3651</strain>
    </source>
</reference>